<gene>
    <name evidence="3" type="ORF">NAS2_1343</name>
</gene>
<evidence type="ECO:0000313" key="3">
    <source>
        <dbReference type="EMBL" id="BBE42731.1"/>
    </source>
</evidence>
<evidence type="ECO:0000313" key="4">
    <source>
        <dbReference type="Proteomes" id="UP000509448"/>
    </source>
</evidence>
<keyword evidence="1" id="KW-0238">DNA-binding</keyword>
<dbReference type="EMBL" id="AP018732">
    <property type="protein sequence ID" value="BBE42731.1"/>
    <property type="molecule type" value="Genomic_DNA"/>
</dbReference>
<dbReference type="KEGG" id="ccai:NAS2_1343"/>
<dbReference type="NCBIfam" id="TIGR01766">
    <property type="entry name" value="IS200/IS605 family accessory protein TnpB-like domain"/>
    <property type="match status" value="1"/>
</dbReference>
<organism evidence="3 4">
    <name type="scientific">Conexivisphaera calida</name>
    <dbReference type="NCBI Taxonomy" id="1874277"/>
    <lineage>
        <taxon>Archaea</taxon>
        <taxon>Nitrososphaerota</taxon>
        <taxon>Conexivisphaeria</taxon>
        <taxon>Conexivisphaerales</taxon>
        <taxon>Conexivisphaeraceae</taxon>
        <taxon>Conexivisphaera</taxon>
    </lineage>
</organism>
<reference evidence="3 4" key="1">
    <citation type="journal article" date="2019" name="ISME J.">
        <title>Isolation and characterization of a thermophilic sulfur- and iron-reducing thaumarchaeote from a terrestrial acidic hot spring.</title>
        <authorList>
            <person name="Kato S."/>
            <person name="Itoh T."/>
            <person name="Yuki M."/>
            <person name="Nagamori M."/>
            <person name="Ohnishi M."/>
            <person name="Uematsu K."/>
            <person name="Suzuki K."/>
            <person name="Takashina T."/>
            <person name="Ohkuma M."/>
        </authorList>
    </citation>
    <scope>NUCLEOTIDE SEQUENCE [LARGE SCALE GENOMIC DNA]</scope>
    <source>
        <strain evidence="3 4">NAS-02</strain>
    </source>
</reference>
<dbReference type="AlphaFoldDB" id="A0A4P2VF00"/>
<dbReference type="GO" id="GO:0003677">
    <property type="term" value="F:DNA binding"/>
    <property type="evidence" value="ECO:0007669"/>
    <property type="project" value="UniProtKB-KW"/>
</dbReference>
<sequence>MARTVVVRSARLPGRTLDILAELRGMYRDMVELLVQYAVENEMTSFMLLKAEKYGELRSMHPELPSHYAYTACQDAATRSKSFLRSRRRGRAKGRYPEVRRISMWLDDHLWRPDGLTAIRISTHRGWVKVELEPSRQYWRYLNGGWSLRPEARIRLDPVEDRLIVYLTFEREVEEYEPKGFVSVDVNEDNVTALVDGAAYLLRTDMKEMTLGYDYRRRRIMERNSGSRRAMRKVIRKSGYRRRKEDVRRKAARIIVGAAAERGYGIALERLGKRPNENMIRDVGNPQLRYRIFQAAFKGIQREIEEEAMELGVPVVHVNPKNTSRMCPIHRAPIVYDGSRVGKCSEGGESWHRDVAATWNILRRALGGDGSAAPSPLGPSLDGRPMPLASTGAHDPTVIARIRGRGASPCRRSPRFRAV</sequence>
<name>A0A4P2VF00_9ARCH</name>
<dbReference type="InterPro" id="IPR010095">
    <property type="entry name" value="Cas12f1-like_TNB"/>
</dbReference>
<accession>A0A4P2VF00</accession>
<evidence type="ECO:0000259" key="2">
    <source>
        <dbReference type="Pfam" id="PF07282"/>
    </source>
</evidence>
<feature type="domain" description="Cas12f1-like TNB" evidence="2">
    <location>
        <begin position="297"/>
        <end position="361"/>
    </location>
</feature>
<protein>
    <recommendedName>
        <fullName evidence="2">Cas12f1-like TNB domain-containing protein</fullName>
    </recommendedName>
</protein>
<keyword evidence="4" id="KW-1185">Reference proteome</keyword>
<proteinExistence type="predicted"/>
<dbReference type="Pfam" id="PF07282">
    <property type="entry name" value="Cas12f1-like_TNB"/>
    <property type="match status" value="1"/>
</dbReference>
<dbReference type="Proteomes" id="UP000509448">
    <property type="component" value="Chromosome"/>
</dbReference>
<evidence type="ECO:0000256" key="1">
    <source>
        <dbReference type="ARBA" id="ARBA00023125"/>
    </source>
</evidence>